<dbReference type="STRING" id="7234.B4GJL9"/>
<feature type="compositionally biased region" description="Acidic residues" evidence="1">
    <location>
        <begin position="78"/>
        <end position="92"/>
    </location>
</feature>
<dbReference type="AlphaFoldDB" id="B4GJL9"/>
<evidence type="ECO:0000256" key="1">
    <source>
        <dbReference type="SAM" id="MobiDB-lite"/>
    </source>
</evidence>
<dbReference type="Proteomes" id="UP000008744">
    <property type="component" value="Unassembled WGS sequence"/>
</dbReference>
<dbReference type="eggNOG" id="KOG3586">
    <property type="taxonomic scope" value="Eukaryota"/>
</dbReference>
<feature type="region of interest" description="Disordered" evidence="1">
    <location>
        <begin position="58"/>
        <end position="123"/>
    </location>
</feature>
<dbReference type="EMBL" id="CH479184">
    <property type="protein sequence ID" value="EDW36835.1"/>
    <property type="molecule type" value="Genomic_DNA"/>
</dbReference>
<reference evidence="2 3" key="1">
    <citation type="journal article" date="2007" name="Nature">
        <title>Evolution of genes and genomes on the Drosophila phylogeny.</title>
        <authorList>
            <consortium name="Drosophila 12 Genomes Consortium"/>
            <person name="Clark A.G."/>
            <person name="Eisen M.B."/>
            <person name="Smith D.R."/>
            <person name="Bergman C.M."/>
            <person name="Oliver B."/>
            <person name="Markow T.A."/>
            <person name="Kaufman T.C."/>
            <person name="Kellis M."/>
            <person name="Gelbart W."/>
            <person name="Iyer V.N."/>
            <person name="Pollard D.A."/>
            <person name="Sackton T.B."/>
            <person name="Larracuente A.M."/>
            <person name="Singh N.D."/>
            <person name="Abad J.P."/>
            <person name="Abt D.N."/>
            <person name="Adryan B."/>
            <person name="Aguade M."/>
            <person name="Akashi H."/>
            <person name="Anderson W.W."/>
            <person name="Aquadro C.F."/>
            <person name="Ardell D.H."/>
            <person name="Arguello R."/>
            <person name="Artieri C.G."/>
            <person name="Barbash D.A."/>
            <person name="Barker D."/>
            <person name="Barsanti P."/>
            <person name="Batterham P."/>
            <person name="Batzoglou S."/>
            <person name="Begun D."/>
            <person name="Bhutkar A."/>
            <person name="Blanco E."/>
            <person name="Bosak S.A."/>
            <person name="Bradley R.K."/>
            <person name="Brand A.D."/>
            <person name="Brent M.R."/>
            <person name="Brooks A.N."/>
            <person name="Brown R.H."/>
            <person name="Butlin R.K."/>
            <person name="Caggese C."/>
            <person name="Calvi B.R."/>
            <person name="Bernardo de Carvalho A."/>
            <person name="Caspi A."/>
            <person name="Castrezana S."/>
            <person name="Celniker S.E."/>
            <person name="Chang J.L."/>
            <person name="Chapple C."/>
            <person name="Chatterji S."/>
            <person name="Chinwalla A."/>
            <person name="Civetta A."/>
            <person name="Clifton S.W."/>
            <person name="Comeron J.M."/>
            <person name="Costello J.C."/>
            <person name="Coyne J.A."/>
            <person name="Daub J."/>
            <person name="David R.G."/>
            <person name="Delcher A.L."/>
            <person name="Delehaunty K."/>
            <person name="Do C.B."/>
            <person name="Ebling H."/>
            <person name="Edwards K."/>
            <person name="Eickbush T."/>
            <person name="Evans J.D."/>
            <person name="Filipski A."/>
            <person name="Findeiss S."/>
            <person name="Freyhult E."/>
            <person name="Fulton L."/>
            <person name="Fulton R."/>
            <person name="Garcia A.C."/>
            <person name="Gardiner A."/>
            <person name="Garfield D.A."/>
            <person name="Garvin B.E."/>
            <person name="Gibson G."/>
            <person name="Gilbert D."/>
            <person name="Gnerre S."/>
            <person name="Godfrey J."/>
            <person name="Good R."/>
            <person name="Gotea V."/>
            <person name="Gravely B."/>
            <person name="Greenberg A.J."/>
            <person name="Griffiths-Jones S."/>
            <person name="Gross S."/>
            <person name="Guigo R."/>
            <person name="Gustafson E.A."/>
            <person name="Haerty W."/>
            <person name="Hahn M.W."/>
            <person name="Halligan D.L."/>
            <person name="Halpern A.L."/>
            <person name="Halter G.M."/>
            <person name="Han M.V."/>
            <person name="Heger A."/>
            <person name="Hillier L."/>
            <person name="Hinrichs A.S."/>
            <person name="Holmes I."/>
            <person name="Hoskins R.A."/>
            <person name="Hubisz M.J."/>
            <person name="Hultmark D."/>
            <person name="Huntley M.A."/>
            <person name="Jaffe D.B."/>
            <person name="Jagadeeshan S."/>
            <person name="Jeck W.R."/>
            <person name="Johnson J."/>
            <person name="Jones C.D."/>
            <person name="Jordan W.C."/>
            <person name="Karpen G.H."/>
            <person name="Kataoka E."/>
            <person name="Keightley P.D."/>
            <person name="Kheradpour P."/>
            <person name="Kirkness E.F."/>
            <person name="Koerich L.B."/>
            <person name="Kristiansen K."/>
            <person name="Kudrna D."/>
            <person name="Kulathinal R.J."/>
            <person name="Kumar S."/>
            <person name="Kwok R."/>
            <person name="Lander E."/>
            <person name="Langley C.H."/>
            <person name="Lapoint R."/>
            <person name="Lazzaro B.P."/>
            <person name="Lee S.J."/>
            <person name="Levesque L."/>
            <person name="Li R."/>
            <person name="Lin C.F."/>
            <person name="Lin M.F."/>
            <person name="Lindblad-Toh K."/>
            <person name="Llopart A."/>
            <person name="Long M."/>
            <person name="Low L."/>
            <person name="Lozovsky E."/>
            <person name="Lu J."/>
            <person name="Luo M."/>
            <person name="Machado C.A."/>
            <person name="Makalowski W."/>
            <person name="Marzo M."/>
            <person name="Matsuda M."/>
            <person name="Matzkin L."/>
            <person name="McAllister B."/>
            <person name="McBride C.S."/>
            <person name="McKernan B."/>
            <person name="McKernan K."/>
            <person name="Mendez-Lago M."/>
            <person name="Minx P."/>
            <person name="Mollenhauer M.U."/>
            <person name="Montooth K."/>
            <person name="Mount S.M."/>
            <person name="Mu X."/>
            <person name="Myers E."/>
            <person name="Negre B."/>
            <person name="Newfeld S."/>
            <person name="Nielsen R."/>
            <person name="Noor M.A."/>
            <person name="O'Grady P."/>
            <person name="Pachter L."/>
            <person name="Papaceit M."/>
            <person name="Parisi M.J."/>
            <person name="Parisi M."/>
            <person name="Parts L."/>
            <person name="Pedersen J.S."/>
            <person name="Pesole G."/>
            <person name="Phillippy A.M."/>
            <person name="Ponting C.P."/>
            <person name="Pop M."/>
            <person name="Porcelli D."/>
            <person name="Powell J.R."/>
            <person name="Prohaska S."/>
            <person name="Pruitt K."/>
            <person name="Puig M."/>
            <person name="Quesneville H."/>
            <person name="Ram K.R."/>
            <person name="Rand D."/>
            <person name="Rasmussen M.D."/>
            <person name="Reed L.K."/>
            <person name="Reenan R."/>
            <person name="Reily A."/>
            <person name="Remington K.A."/>
            <person name="Rieger T.T."/>
            <person name="Ritchie M.G."/>
            <person name="Robin C."/>
            <person name="Rogers Y.H."/>
            <person name="Rohde C."/>
            <person name="Rozas J."/>
            <person name="Rubenfield M.J."/>
            <person name="Ruiz A."/>
            <person name="Russo S."/>
            <person name="Salzberg S.L."/>
            <person name="Sanchez-Gracia A."/>
            <person name="Saranga D.J."/>
            <person name="Sato H."/>
            <person name="Schaeffer S.W."/>
            <person name="Schatz M.C."/>
            <person name="Schlenke T."/>
            <person name="Schwartz R."/>
            <person name="Segarra C."/>
            <person name="Singh R.S."/>
            <person name="Sirot L."/>
            <person name="Sirota M."/>
            <person name="Sisneros N.B."/>
            <person name="Smith C.D."/>
            <person name="Smith T.F."/>
            <person name="Spieth J."/>
            <person name="Stage D.E."/>
            <person name="Stark A."/>
            <person name="Stephan W."/>
            <person name="Strausberg R.L."/>
            <person name="Strempel S."/>
            <person name="Sturgill D."/>
            <person name="Sutton G."/>
            <person name="Sutton G.G."/>
            <person name="Tao W."/>
            <person name="Teichmann S."/>
            <person name="Tobari Y.N."/>
            <person name="Tomimura Y."/>
            <person name="Tsolas J.M."/>
            <person name="Valente V.L."/>
            <person name="Venter E."/>
            <person name="Venter J.C."/>
            <person name="Vicario S."/>
            <person name="Vieira F.G."/>
            <person name="Vilella A.J."/>
            <person name="Villasante A."/>
            <person name="Walenz B."/>
            <person name="Wang J."/>
            <person name="Wasserman M."/>
            <person name="Watts T."/>
            <person name="Wilson D."/>
            <person name="Wilson R.K."/>
            <person name="Wing R.A."/>
            <person name="Wolfner M.F."/>
            <person name="Wong A."/>
            <person name="Wong G.K."/>
            <person name="Wu C.I."/>
            <person name="Wu G."/>
            <person name="Yamamoto D."/>
            <person name="Yang H.P."/>
            <person name="Yang S.P."/>
            <person name="Yorke J.A."/>
            <person name="Yoshida K."/>
            <person name="Zdobnov E."/>
            <person name="Zhang P."/>
            <person name="Zhang Y."/>
            <person name="Zimin A.V."/>
            <person name="Baldwin J."/>
            <person name="Abdouelleil A."/>
            <person name="Abdulkadir J."/>
            <person name="Abebe A."/>
            <person name="Abera B."/>
            <person name="Abreu J."/>
            <person name="Acer S.C."/>
            <person name="Aftuck L."/>
            <person name="Alexander A."/>
            <person name="An P."/>
            <person name="Anderson E."/>
            <person name="Anderson S."/>
            <person name="Arachi H."/>
            <person name="Azer M."/>
            <person name="Bachantsang P."/>
            <person name="Barry A."/>
            <person name="Bayul T."/>
            <person name="Berlin A."/>
            <person name="Bessette D."/>
            <person name="Bloom T."/>
            <person name="Blye J."/>
            <person name="Boguslavskiy L."/>
            <person name="Bonnet C."/>
            <person name="Boukhgalter B."/>
            <person name="Bourzgui I."/>
            <person name="Brown A."/>
            <person name="Cahill P."/>
            <person name="Channer S."/>
            <person name="Cheshatsang Y."/>
            <person name="Chuda L."/>
            <person name="Citroen M."/>
            <person name="Collymore A."/>
            <person name="Cooke P."/>
            <person name="Costello M."/>
            <person name="D'Aco K."/>
            <person name="Daza R."/>
            <person name="De Haan G."/>
            <person name="DeGray S."/>
            <person name="DeMaso C."/>
            <person name="Dhargay N."/>
            <person name="Dooley K."/>
            <person name="Dooley E."/>
            <person name="Doricent M."/>
            <person name="Dorje P."/>
            <person name="Dorjee K."/>
            <person name="Dupes A."/>
            <person name="Elong R."/>
            <person name="Falk J."/>
            <person name="Farina A."/>
            <person name="Faro S."/>
            <person name="Ferguson D."/>
            <person name="Fisher S."/>
            <person name="Foley C.D."/>
            <person name="Franke A."/>
            <person name="Friedrich D."/>
            <person name="Gadbois L."/>
            <person name="Gearin G."/>
            <person name="Gearin C.R."/>
            <person name="Giannoukos G."/>
            <person name="Goode T."/>
            <person name="Graham J."/>
            <person name="Grandbois E."/>
            <person name="Grewal S."/>
            <person name="Gyaltsen K."/>
            <person name="Hafez N."/>
            <person name="Hagos B."/>
            <person name="Hall J."/>
            <person name="Henson C."/>
            <person name="Hollinger A."/>
            <person name="Honan T."/>
            <person name="Huard M.D."/>
            <person name="Hughes L."/>
            <person name="Hurhula B."/>
            <person name="Husby M.E."/>
            <person name="Kamat A."/>
            <person name="Kanga B."/>
            <person name="Kashin S."/>
            <person name="Khazanovich D."/>
            <person name="Kisner P."/>
            <person name="Lance K."/>
            <person name="Lara M."/>
            <person name="Lee W."/>
            <person name="Lennon N."/>
            <person name="Letendre F."/>
            <person name="LeVine R."/>
            <person name="Lipovsky A."/>
            <person name="Liu X."/>
            <person name="Liu J."/>
            <person name="Liu S."/>
            <person name="Lokyitsang T."/>
            <person name="Lokyitsang Y."/>
            <person name="Lubonja R."/>
            <person name="Lui A."/>
            <person name="MacDonald P."/>
            <person name="Magnisalis V."/>
            <person name="Maru K."/>
            <person name="Matthews C."/>
            <person name="McCusker W."/>
            <person name="McDonough S."/>
            <person name="Mehta T."/>
            <person name="Meldrim J."/>
            <person name="Meneus L."/>
            <person name="Mihai O."/>
            <person name="Mihalev A."/>
            <person name="Mihova T."/>
            <person name="Mittelman R."/>
            <person name="Mlenga V."/>
            <person name="Montmayeur A."/>
            <person name="Mulrain L."/>
            <person name="Navidi A."/>
            <person name="Naylor J."/>
            <person name="Negash T."/>
            <person name="Nguyen T."/>
            <person name="Nguyen N."/>
            <person name="Nicol R."/>
            <person name="Norbu C."/>
            <person name="Norbu N."/>
            <person name="Novod N."/>
            <person name="O'Neill B."/>
            <person name="Osman S."/>
            <person name="Markiewicz E."/>
            <person name="Oyono O.L."/>
            <person name="Patti C."/>
            <person name="Phunkhang P."/>
            <person name="Pierre F."/>
            <person name="Priest M."/>
            <person name="Raghuraman S."/>
            <person name="Rege F."/>
            <person name="Reyes R."/>
            <person name="Rise C."/>
            <person name="Rogov P."/>
            <person name="Ross K."/>
            <person name="Ryan E."/>
            <person name="Settipalli S."/>
            <person name="Shea T."/>
            <person name="Sherpa N."/>
            <person name="Shi L."/>
            <person name="Shih D."/>
            <person name="Sparrow T."/>
            <person name="Spaulding J."/>
            <person name="Stalker J."/>
            <person name="Stange-Thomann N."/>
            <person name="Stavropoulos S."/>
            <person name="Stone C."/>
            <person name="Strader C."/>
            <person name="Tesfaye S."/>
            <person name="Thomson T."/>
            <person name="Thoulutsang Y."/>
            <person name="Thoulutsang D."/>
            <person name="Topham K."/>
            <person name="Topping I."/>
            <person name="Tsamla T."/>
            <person name="Vassiliev H."/>
            <person name="Vo A."/>
            <person name="Wangchuk T."/>
            <person name="Wangdi T."/>
            <person name="Weiand M."/>
            <person name="Wilkinson J."/>
            <person name="Wilson A."/>
            <person name="Yadav S."/>
            <person name="Young G."/>
            <person name="Yu Q."/>
            <person name="Zembek L."/>
            <person name="Zhong D."/>
            <person name="Zimmer A."/>
            <person name="Zwirko Z."/>
            <person name="Jaffe D.B."/>
            <person name="Alvarez P."/>
            <person name="Brockman W."/>
            <person name="Butler J."/>
            <person name="Chin C."/>
            <person name="Gnerre S."/>
            <person name="Grabherr M."/>
            <person name="Kleber M."/>
            <person name="Mauceli E."/>
            <person name="MacCallum I."/>
        </authorList>
    </citation>
    <scope>NUCLEOTIDE SEQUENCE [LARGE SCALE GENOMIC DNA]</scope>
    <source>
        <strain evidence="3">MSH-3 / Tucson 14011-0111.49</strain>
    </source>
</reference>
<accession>B4GJL9</accession>
<evidence type="ECO:0000313" key="2">
    <source>
        <dbReference type="EMBL" id="EDW36835.1"/>
    </source>
</evidence>
<sequence length="123" mass="12146">MLVGSHPYLCNGVLPPVPAAPGANSTAAAVSAVATATTGSKSAAGSATDFSIAAIMAREETSSSRESSIRSASKVEFPVEDEVDVDVVDCSDAEGPANQGSSPESQPPQSSSTTSPAAPPSPQ</sequence>
<name>B4GJL9_DROPE</name>
<proteinExistence type="predicted"/>
<evidence type="ECO:0000313" key="3">
    <source>
        <dbReference type="Proteomes" id="UP000008744"/>
    </source>
</evidence>
<dbReference type="HOGENOM" id="CLU_2017595_0_0_1"/>
<protein>
    <submittedName>
        <fullName evidence="2">GL25843</fullName>
    </submittedName>
</protein>
<feature type="compositionally biased region" description="Low complexity" evidence="1">
    <location>
        <begin position="101"/>
        <end position="116"/>
    </location>
</feature>
<keyword evidence="3" id="KW-1185">Reference proteome</keyword>
<gene>
    <name evidence="2" type="primary">Dper\GL25843</name>
    <name evidence="2" type="ORF">Dper_GL25843</name>
</gene>
<organism evidence="3">
    <name type="scientific">Drosophila persimilis</name>
    <name type="common">Fruit fly</name>
    <dbReference type="NCBI Taxonomy" id="7234"/>
    <lineage>
        <taxon>Eukaryota</taxon>
        <taxon>Metazoa</taxon>
        <taxon>Ecdysozoa</taxon>
        <taxon>Arthropoda</taxon>
        <taxon>Hexapoda</taxon>
        <taxon>Insecta</taxon>
        <taxon>Pterygota</taxon>
        <taxon>Neoptera</taxon>
        <taxon>Endopterygota</taxon>
        <taxon>Diptera</taxon>
        <taxon>Brachycera</taxon>
        <taxon>Muscomorpha</taxon>
        <taxon>Ephydroidea</taxon>
        <taxon>Drosophilidae</taxon>
        <taxon>Drosophila</taxon>
        <taxon>Sophophora</taxon>
    </lineage>
</organism>